<comment type="caution">
    <text evidence="2">The sequence shown here is derived from an EMBL/GenBank/DDBJ whole genome shotgun (WGS) entry which is preliminary data.</text>
</comment>
<keyword evidence="3" id="KW-1185">Reference proteome</keyword>
<evidence type="ECO:0000256" key="1">
    <source>
        <dbReference type="SAM" id="MobiDB-lite"/>
    </source>
</evidence>
<evidence type="ECO:0000313" key="2">
    <source>
        <dbReference type="EMBL" id="GBP55559.1"/>
    </source>
</evidence>
<dbReference type="Proteomes" id="UP000299102">
    <property type="component" value="Unassembled WGS sequence"/>
</dbReference>
<accession>A0A4C1WZQ0</accession>
<proteinExistence type="predicted"/>
<dbReference type="EMBL" id="BGZK01000672">
    <property type="protein sequence ID" value="GBP55559.1"/>
    <property type="molecule type" value="Genomic_DNA"/>
</dbReference>
<dbReference type="AlphaFoldDB" id="A0A4C1WZQ0"/>
<dbReference type="InterPro" id="IPR036691">
    <property type="entry name" value="Endo/exonu/phosph_ase_sf"/>
</dbReference>
<dbReference type="OrthoDB" id="415822at2759"/>
<organism evidence="2 3">
    <name type="scientific">Eumeta variegata</name>
    <name type="common">Bagworm moth</name>
    <name type="synonym">Eumeta japonica</name>
    <dbReference type="NCBI Taxonomy" id="151549"/>
    <lineage>
        <taxon>Eukaryota</taxon>
        <taxon>Metazoa</taxon>
        <taxon>Ecdysozoa</taxon>
        <taxon>Arthropoda</taxon>
        <taxon>Hexapoda</taxon>
        <taxon>Insecta</taxon>
        <taxon>Pterygota</taxon>
        <taxon>Neoptera</taxon>
        <taxon>Endopterygota</taxon>
        <taxon>Lepidoptera</taxon>
        <taxon>Glossata</taxon>
        <taxon>Ditrysia</taxon>
        <taxon>Tineoidea</taxon>
        <taxon>Psychidae</taxon>
        <taxon>Oiketicinae</taxon>
        <taxon>Eumeta</taxon>
    </lineage>
</organism>
<feature type="compositionally biased region" description="Basic and acidic residues" evidence="1">
    <location>
        <begin position="204"/>
        <end position="226"/>
    </location>
</feature>
<sequence>MAKLDVVLLNIGDTPTNVKEEATSILDFTFVSSSLTGGSYSWRVMSAYTASDHSSRLWKISTGRNPRSANRQTNTVGWKVKSFDPTARFVPNFGGSKQSRLNALRVASAFRLVSEETVCIISKTLPIRVLAEEIRTLSNEESQLHWVLINLDQKNGSTAYVDSHCSGMPQKRNMAAFDRITIALSTMILEQSVIPETLVSAMETQRRRDTRTHGHRDTETHGQPDT</sequence>
<feature type="region of interest" description="Disordered" evidence="1">
    <location>
        <begin position="201"/>
        <end position="226"/>
    </location>
</feature>
<protein>
    <submittedName>
        <fullName evidence="2">Uncharacterized protein</fullName>
    </submittedName>
</protein>
<evidence type="ECO:0000313" key="3">
    <source>
        <dbReference type="Proteomes" id="UP000299102"/>
    </source>
</evidence>
<dbReference type="SUPFAM" id="SSF56219">
    <property type="entry name" value="DNase I-like"/>
    <property type="match status" value="1"/>
</dbReference>
<name>A0A4C1WZQ0_EUMVA</name>
<reference evidence="2 3" key="1">
    <citation type="journal article" date="2019" name="Commun. Biol.">
        <title>The bagworm genome reveals a unique fibroin gene that provides high tensile strength.</title>
        <authorList>
            <person name="Kono N."/>
            <person name="Nakamura H."/>
            <person name="Ohtoshi R."/>
            <person name="Tomita M."/>
            <person name="Numata K."/>
            <person name="Arakawa K."/>
        </authorList>
    </citation>
    <scope>NUCLEOTIDE SEQUENCE [LARGE SCALE GENOMIC DNA]</scope>
</reference>
<dbReference type="Gene3D" id="3.60.10.10">
    <property type="entry name" value="Endonuclease/exonuclease/phosphatase"/>
    <property type="match status" value="1"/>
</dbReference>
<gene>
    <name evidence="2" type="ORF">EVAR_34393_1</name>
</gene>